<keyword evidence="2" id="KW-0811">Translocation</keyword>
<dbReference type="InterPro" id="IPR000185">
    <property type="entry name" value="SecA"/>
</dbReference>
<dbReference type="PANTHER" id="PTHR30612:SF0">
    <property type="entry name" value="CHLOROPLAST PROTEIN-TRANSPORTING ATPASE"/>
    <property type="match status" value="1"/>
</dbReference>
<dbReference type="GO" id="GO:0031522">
    <property type="term" value="C:cell envelope Sec protein transport complex"/>
    <property type="evidence" value="ECO:0007669"/>
    <property type="project" value="TreeGrafter"/>
</dbReference>
<dbReference type="GO" id="GO:0043952">
    <property type="term" value="P:protein transport by the Sec complex"/>
    <property type="evidence" value="ECO:0007669"/>
    <property type="project" value="TreeGrafter"/>
</dbReference>
<proteinExistence type="predicted"/>
<gene>
    <name evidence="4" type="ORF">METZ01_LOCUS344615</name>
</gene>
<dbReference type="PROSITE" id="PS51196">
    <property type="entry name" value="SECA_MOTOR_DEAD"/>
    <property type="match status" value="1"/>
</dbReference>
<dbReference type="GO" id="GO:0006886">
    <property type="term" value="P:intracellular protein transport"/>
    <property type="evidence" value="ECO:0007669"/>
    <property type="project" value="InterPro"/>
</dbReference>
<dbReference type="Gene3D" id="3.40.50.300">
    <property type="entry name" value="P-loop containing nucleotide triphosphate hydrolases"/>
    <property type="match status" value="1"/>
</dbReference>
<dbReference type="GO" id="GO:0017038">
    <property type="term" value="P:protein import"/>
    <property type="evidence" value="ECO:0007669"/>
    <property type="project" value="InterPro"/>
</dbReference>
<feature type="non-terminal residue" evidence="4">
    <location>
        <position position="202"/>
    </location>
</feature>
<dbReference type="SUPFAM" id="SSF52540">
    <property type="entry name" value="P-loop containing nucleoside triphosphate hydrolases"/>
    <property type="match status" value="1"/>
</dbReference>
<dbReference type="PRINTS" id="PR00906">
    <property type="entry name" value="SECA"/>
</dbReference>
<keyword evidence="1" id="KW-0653">Protein transport</keyword>
<reference evidence="4" key="1">
    <citation type="submission" date="2018-05" db="EMBL/GenBank/DDBJ databases">
        <authorList>
            <person name="Lanie J.A."/>
            <person name="Ng W.-L."/>
            <person name="Kazmierczak K.M."/>
            <person name="Andrzejewski T.M."/>
            <person name="Davidsen T.M."/>
            <person name="Wayne K.J."/>
            <person name="Tettelin H."/>
            <person name="Glass J.I."/>
            <person name="Rusch D."/>
            <person name="Podicherti R."/>
            <person name="Tsui H.-C.T."/>
            <person name="Winkler M.E."/>
        </authorList>
    </citation>
    <scope>NUCLEOTIDE SEQUENCE</scope>
</reference>
<dbReference type="SMART" id="SM00957">
    <property type="entry name" value="SecA_DEAD"/>
    <property type="match status" value="1"/>
</dbReference>
<feature type="domain" description="SecA family profile" evidence="3">
    <location>
        <begin position="3"/>
        <end position="202"/>
    </location>
</feature>
<dbReference type="GO" id="GO:0005886">
    <property type="term" value="C:plasma membrane"/>
    <property type="evidence" value="ECO:0007669"/>
    <property type="project" value="TreeGrafter"/>
</dbReference>
<keyword evidence="1" id="KW-0813">Transport</keyword>
<name>A0A382R587_9ZZZZ</name>
<dbReference type="InterPro" id="IPR014018">
    <property type="entry name" value="SecA_motor_DEAD"/>
</dbReference>
<evidence type="ECO:0000256" key="2">
    <source>
        <dbReference type="ARBA" id="ARBA00023010"/>
    </source>
</evidence>
<dbReference type="Pfam" id="PF07517">
    <property type="entry name" value="SecA_DEAD"/>
    <property type="match status" value="1"/>
</dbReference>
<organism evidence="4">
    <name type="scientific">marine metagenome</name>
    <dbReference type="NCBI Taxonomy" id="408172"/>
    <lineage>
        <taxon>unclassified sequences</taxon>
        <taxon>metagenomes</taxon>
        <taxon>ecological metagenomes</taxon>
    </lineage>
</organism>
<sequence length="202" mass="22948">MLGKAFKKLFSSQADREFKKSQDQIAEINRYADSQQSLSDIDLRERTQEFRGLIAECSGAQTAKLNEVEERLRDDLEPAERERLNDQHHALQQEVHRLEEEALTEIMPQAFGLVKEACRRLVGRSWEGVAGPEEWFMVPYDVQLFGAIILHQGQIAEMATGEGKTLVATMPLYLNALPSHGVHLITHNNYLAKRDAMWMGGV</sequence>
<dbReference type="GO" id="GO:0005829">
    <property type="term" value="C:cytosol"/>
    <property type="evidence" value="ECO:0007669"/>
    <property type="project" value="TreeGrafter"/>
</dbReference>
<evidence type="ECO:0000259" key="3">
    <source>
        <dbReference type="PROSITE" id="PS51196"/>
    </source>
</evidence>
<dbReference type="EMBL" id="UINC01118555">
    <property type="protein sequence ID" value="SVC91761.1"/>
    <property type="molecule type" value="Genomic_DNA"/>
</dbReference>
<dbReference type="PANTHER" id="PTHR30612">
    <property type="entry name" value="SECA INNER MEMBRANE COMPONENT OF SEC PROTEIN SECRETION SYSTEM"/>
    <property type="match status" value="1"/>
</dbReference>
<accession>A0A382R587</accession>
<evidence type="ECO:0000256" key="1">
    <source>
        <dbReference type="ARBA" id="ARBA00022927"/>
    </source>
</evidence>
<dbReference type="AlphaFoldDB" id="A0A382R587"/>
<dbReference type="GO" id="GO:0005524">
    <property type="term" value="F:ATP binding"/>
    <property type="evidence" value="ECO:0007669"/>
    <property type="project" value="InterPro"/>
</dbReference>
<dbReference type="InterPro" id="IPR011115">
    <property type="entry name" value="SecA_DEAD"/>
</dbReference>
<evidence type="ECO:0000313" key="4">
    <source>
        <dbReference type="EMBL" id="SVC91761.1"/>
    </source>
</evidence>
<dbReference type="InterPro" id="IPR027417">
    <property type="entry name" value="P-loop_NTPase"/>
</dbReference>
<dbReference type="GO" id="GO:0006605">
    <property type="term" value="P:protein targeting"/>
    <property type="evidence" value="ECO:0007669"/>
    <property type="project" value="InterPro"/>
</dbReference>
<protein>
    <recommendedName>
        <fullName evidence="3">SecA family profile domain-containing protein</fullName>
    </recommendedName>
</protein>